<accession>A0A1B6FZU0</accession>
<evidence type="ECO:0000313" key="1">
    <source>
        <dbReference type="EMBL" id="JAS55690.1"/>
    </source>
</evidence>
<sequence>MGKYDDKSEKGTNGVSHLLLFRLVDTGGYDVVHCDDHLDLFWREGTDDGGDILPGLDVCQDVALLGDDGLDHPAVGSLLGELLADPEAEIGILEGGLGSEAVLSVVIGQLDDGRSGVPEL</sequence>
<dbReference type="AlphaFoldDB" id="A0A1B6FZU0"/>
<name>A0A1B6FZU0_9HEMI</name>
<feature type="non-terminal residue" evidence="1">
    <location>
        <position position="120"/>
    </location>
</feature>
<dbReference type="EMBL" id="GECZ01014079">
    <property type="protein sequence ID" value="JAS55690.1"/>
    <property type="molecule type" value="Transcribed_RNA"/>
</dbReference>
<reference evidence="1" key="1">
    <citation type="submission" date="2015-11" db="EMBL/GenBank/DDBJ databases">
        <title>De novo transcriptome assembly of four potential Pierce s Disease insect vectors from Arizona vineyards.</title>
        <authorList>
            <person name="Tassone E.E."/>
        </authorList>
    </citation>
    <scope>NUCLEOTIDE SEQUENCE</scope>
</reference>
<gene>
    <name evidence="1" type="ORF">g.31755</name>
</gene>
<organism evidence="1">
    <name type="scientific">Cuerna arida</name>
    <dbReference type="NCBI Taxonomy" id="1464854"/>
    <lineage>
        <taxon>Eukaryota</taxon>
        <taxon>Metazoa</taxon>
        <taxon>Ecdysozoa</taxon>
        <taxon>Arthropoda</taxon>
        <taxon>Hexapoda</taxon>
        <taxon>Insecta</taxon>
        <taxon>Pterygota</taxon>
        <taxon>Neoptera</taxon>
        <taxon>Paraneoptera</taxon>
        <taxon>Hemiptera</taxon>
        <taxon>Auchenorrhyncha</taxon>
        <taxon>Membracoidea</taxon>
        <taxon>Cicadellidae</taxon>
        <taxon>Cicadellinae</taxon>
        <taxon>Proconiini</taxon>
        <taxon>Cuerna</taxon>
    </lineage>
</organism>
<protein>
    <submittedName>
        <fullName evidence="1">Uncharacterized protein</fullName>
    </submittedName>
</protein>
<proteinExistence type="predicted"/>